<reference evidence="1 2" key="1">
    <citation type="journal article" date="2012" name="J. Biotechnol.">
        <title>Insights into the completely annotated genome of Lactobacillus buchneri CD034, a strain isolated from stable grass silage.</title>
        <authorList>
            <person name="Heinl S."/>
            <person name="Wibberg D."/>
            <person name="Eikmeyer F."/>
            <person name="Szczepanowski R."/>
            <person name="Blom J."/>
            <person name="Linke B."/>
            <person name="Goesmann A."/>
            <person name="Grabherr R."/>
            <person name="Schwab H."/>
            <person name="Puhler A."/>
            <person name="Schluter A."/>
        </authorList>
    </citation>
    <scope>NUCLEOTIDE SEQUENCE [LARGE SCALE GENOMIC DNA]</scope>
    <source>
        <strain evidence="1 2">CD034</strain>
    </source>
</reference>
<dbReference type="EMBL" id="CP003043">
    <property type="protein sequence ID" value="AFR99957.1"/>
    <property type="molecule type" value="Genomic_DNA"/>
</dbReference>
<name>J9W082_LENBU</name>
<evidence type="ECO:0008006" key="3">
    <source>
        <dbReference type="Google" id="ProtNLM"/>
    </source>
</evidence>
<evidence type="ECO:0000313" key="1">
    <source>
        <dbReference type="EMBL" id="AFR99957.1"/>
    </source>
</evidence>
<dbReference type="OrthoDB" id="2326119at2"/>
<accession>J9W082</accession>
<organism evidence="1 2">
    <name type="scientific">Lentilactobacillus buchneri subsp. silagei CD034</name>
    <dbReference type="NCBI Taxonomy" id="1071400"/>
    <lineage>
        <taxon>Bacteria</taxon>
        <taxon>Bacillati</taxon>
        <taxon>Bacillota</taxon>
        <taxon>Bacilli</taxon>
        <taxon>Lactobacillales</taxon>
        <taxon>Lactobacillaceae</taxon>
        <taxon>Lentilactobacillus</taxon>
        <taxon>Lentilactobacillus buchneri subsp. silagei</taxon>
    </lineage>
</organism>
<sequence>MTQKEYKVLKIIDGTHIIINAGDDNDIKEGDHFRIIGKKVTNIVDPDTKEDYGPLQPIKAHIMAETIYKKFTICTSIPHISDITAVSSLFRRKEYPELDVNPKDISGGSINDNNPIEVGDTVLEDLGWNTANSSTF</sequence>
<dbReference type="PATRIC" id="fig|1071400.3.peg.867"/>
<dbReference type="RefSeq" id="WP_014939739.1">
    <property type="nucleotide sequence ID" value="NC_018610.1"/>
</dbReference>
<dbReference type="HOGENOM" id="CLU_1978696_0_0_9"/>
<keyword evidence="2" id="KW-1185">Reference proteome</keyword>
<dbReference type="Proteomes" id="UP000007332">
    <property type="component" value="Chromosome"/>
</dbReference>
<evidence type="ECO:0000313" key="2">
    <source>
        <dbReference type="Proteomes" id="UP000007332"/>
    </source>
</evidence>
<dbReference type="AlphaFoldDB" id="J9W082"/>
<proteinExistence type="predicted"/>
<dbReference type="eggNOG" id="ENOG5033JUM">
    <property type="taxonomic scope" value="Bacteria"/>
</dbReference>
<dbReference type="KEGG" id="lbn:LBUCD034_0910"/>
<gene>
    <name evidence="1" type="ORF">LBUCD034_0910</name>
</gene>
<protein>
    <recommendedName>
        <fullName evidence="3">Flagellar assembly protein T C-terminal domain-containing protein</fullName>
    </recommendedName>
</protein>